<dbReference type="EMBL" id="KZ993157">
    <property type="protein sequence ID" value="RKP05360.1"/>
    <property type="molecule type" value="Genomic_DNA"/>
</dbReference>
<reference evidence="3" key="1">
    <citation type="journal article" date="2018" name="Nat. Microbiol.">
        <title>Leveraging single-cell genomics to expand the fungal tree of life.</title>
        <authorList>
            <person name="Ahrendt S.R."/>
            <person name="Quandt C.A."/>
            <person name="Ciobanu D."/>
            <person name="Clum A."/>
            <person name="Salamov A."/>
            <person name="Andreopoulos B."/>
            <person name="Cheng J.F."/>
            <person name="Woyke T."/>
            <person name="Pelin A."/>
            <person name="Henrissat B."/>
            <person name="Reynolds N.K."/>
            <person name="Benny G.L."/>
            <person name="Smith M.E."/>
            <person name="James T.Y."/>
            <person name="Grigoriev I.V."/>
        </authorList>
    </citation>
    <scope>NUCLEOTIDE SEQUENCE [LARGE SCALE GENOMIC DNA]</scope>
    <source>
        <strain evidence="3">RSA 1356</strain>
    </source>
</reference>
<evidence type="ECO:0000256" key="1">
    <source>
        <dbReference type="SAM" id="Phobius"/>
    </source>
</evidence>
<accession>A0A4P9XJJ8</accession>
<evidence type="ECO:0008006" key="4">
    <source>
        <dbReference type="Google" id="ProtNLM"/>
    </source>
</evidence>
<gene>
    <name evidence="2" type="ORF">THASP1DRAFT_26127</name>
</gene>
<dbReference type="Proteomes" id="UP000271241">
    <property type="component" value="Unassembled WGS sequence"/>
</dbReference>
<sequence length="289" mass="32218">MSFWIPVDRDSVLKEGWEADATYQWGIPLHPLGELDAISFVTQAQGDLEDMRIRQRNIITQTFFNVLATYVFLRNILISVQVLKRRNRMLAGWCCLLQALAGLAYTLCCLLAGMPNGPSCRHALWAAGFGMSLSSICVGATLLQKAYFAHNSNKWLLAVGTVLLLPQPLVAYYIWTSPAAMVPTAGCLLFYPPVLPWIKLALDAPINIIFSIAFLAVVYRQYRQFGSAAWARLVSDGIRTMGIVVLSNTICMLCIVFEVAGFSQIETAQSRHLEKSPVEEAQPKQHEYN</sequence>
<proteinExistence type="predicted"/>
<name>A0A4P9XJJ8_9FUNG</name>
<evidence type="ECO:0000313" key="2">
    <source>
        <dbReference type="EMBL" id="RKP05360.1"/>
    </source>
</evidence>
<feature type="transmembrane region" description="Helical" evidence="1">
    <location>
        <begin position="240"/>
        <end position="262"/>
    </location>
</feature>
<keyword evidence="1" id="KW-1133">Transmembrane helix</keyword>
<feature type="transmembrane region" description="Helical" evidence="1">
    <location>
        <begin position="195"/>
        <end position="219"/>
    </location>
</feature>
<dbReference type="OrthoDB" id="2256270at2759"/>
<feature type="transmembrane region" description="Helical" evidence="1">
    <location>
        <begin position="58"/>
        <end position="78"/>
    </location>
</feature>
<feature type="transmembrane region" description="Helical" evidence="1">
    <location>
        <begin position="155"/>
        <end position="175"/>
    </location>
</feature>
<evidence type="ECO:0000313" key="3">
    <source>
        <dbReference type="Proteomes" id="UP000271241"/>
    </source>
</evidence>
<feature type="transmembrane region" description="Helical" evidence="1">
    <location>
        <begin position="90"/>
        <end position="113"/>
    </location>
</feature>
<organism evidence="2 3">
    <name type="scientific">Thamnocephalis sphaerospora</name>
    <dbReference type="NCBI Taxonomy" id="78915"/>
    <lineage>
        <taxon>Eukaryota</taxon>
        <taxon>Fungi</taxon>
        <taxon>Fungi incertae sedis</taxon>
        <taxon>Zoopagomycota</taxon>
        <taxon>Zoopagomycotina</taxon>
        <taxon>Zoopagomycetes</taxon>
        <taxon>Zoopagales</taxon>
        <taxon>Sigmoideomycetaceae</taxon>
        <taxon>Thamnocephalis</taxon>
    </lineage>
</organism>
<keyword evidence="1" id="KW-0472">Membrane</keyword>
<feature type="transmembrane region" description="Helical" evidence="1">
    <location>
        <begin position="125"/>
        <end position="143"/>
    </location>
</feature>
<keyword evidence="3" id="KW-1185">Reference proteome</keyword>
<protein>
    <recommendedName>
        <fullName evidence="4">Chitin synthase export chaperone</fullName>
    </recommendedName>
</protein>
<keyword evidence="1" id="KW-0812">Transmembrane</keyword>
<dbReference type="AlphaFoldDB" id="A0A4P9XJJ8"/>